<dbReference type="SUPFAM" id="SSF90257">
    <property type="entry name" value="Myosin rod fragments"/>
    <property type="match status" value="1"/>
</dbReference>
<evidence type="ECO:0000313" key="4">
    <source>
        <dbReference type="WBParaSite" id="GPUH_0000692601-mRNA-1"/>
    </source>
</evidence>
<dbReference type="AlphaFoldDB" id="A0A183DDX6"/>
<dbReference type="Proteomes" id="UP000271098">
    <property type="component" value="Unassembled WGS sequence"/>
</dbReference>
<accession>A0A183DDX6</accession>
<sequence>MSGLLQARRRRQALEHDRENLRQTLENTNSLLAASENEKKTKQEQIESLRDELNRQDETIAKSNKDKKQQEELCRKLADDLQAQEDRKTKGSRTKMKIEYAIDEIENRIERLIPTQQPNTWANIGRALILSGMQEEGHQLG</sequence>
<feature type="compositionally biased region" description="Polar residues" evidence="1">
    <location>
        <begin position="22"/>
        <end position="32"/>
    </location>
</feature>
<reference evidence="4" key="1">
    <citation type="submission" date="2016-06" db="UniProtKB">
        <authorList>
            <consortium name="WormBaseParasite"/>
        </authorList>
    </citation>
    <scope>IDENTIFICATION</scope>
</reference>
<feature type="compositionally biased region" description="Basic and acidic residues" evidence="1">
    <location>
        <begin position="12"/>
        <end position="21"/>
    </location>
</feature>
<dbReference type="WBParaSite" id="GPUH_0000692601-mRNA-1">
    <property type="protein sequence ID" value="GPUH_0000692601-mRNA-1"/>
    <property type="gene ID" value="GPUH_0000692601"/>
</dbReference>
<reference evidence="2 3" key="2">
    <citation type="submission" date="2018-11" db="EMBL/GenBank/DDBJ databases">
        <authorList>
            <consortium name="Pathogen Informatics"/>
        </authorList>
    </citation>
    <scope>NUCLEOTIDE SEQUENCE [LARGE SCALE GENOMIC DNA]</scope>
</reference>
<dbReference type="OrthoDB" id="6108017at2759"/>
<evidence type="ECO:0000256" key="1">
    <source>
        <dbReference type="SAM" id="MobiDB-lite"/>
    </source>
</evidence>
<keyword evidence="3" id="KW-1185">Reference proteome</keyword>
<name>A0A183DDX6_9BILA</name>
<organism evidence="4">
    <name type="scientific">Gongylonema pulchrum</name>
    <dbReference type="NCBI Taxonomy" id="637853"/>
    <lineage>
        <taxon>Eukaryota</taxon>
        <taxon>Metazoa</taxon>
        <taxon>Ecdysozoa</taxon>
        <taxon>Nematoda</taxon>
        <taxon>Chromadorea</taxon>
        <taxon>Rhabditida</taxon>
        <taxon>Spirurina</taxon>
        <taxon>Spiruromorpha</taxon>
        <taxon>Spiruroidea</taxon>
        <taxon>Gongylonematidae</taxon>
        <taxon>Gongylonema</taxon>
    </lineage>
</organism>
<feature type="compositionally biased region" description="Basic and acidic residues" evidence="1">
    <location>
        <begin position="36"/>
        <end position="73"/>
    </location>
</feature>
<protein>
    <submittedName>
        <fullName evidence="2 4">Uncharacterized protein</fullName>
    </submittedName>
</protein>
<proteinExistence type="predicted"/>
<evidence type="ECO:0000313" key="2">
    <source>
        <dbReference type="EMBL" id="VDK56562.1"/>
    </source>
</evidence>
<evidence type="ECO:0000313" key="3">
    <source>
        <dbReference type="Proteomes" id="UP000271098"/>
    </source>
</evidence>
<gene>
    <name evidence="2" type="ORF">GPUH_LOCUS6918</name>
</gene>
<feature type="region of interest" description="Disordered" evidence="1">
    <location>
        <begin position="1"/>
        <end position="73"/>
    </location>
</feature>
<dbReference type="EMBL" id="UYRT01017063">
    <property type="protein sequence ID" value="VDK56562.1"/>
    <property type="molecule type" value="Genomic_DNA"/>
</dbReference>